<accession>A0AAV9TEU1</accession>
<evidence type="ECO:0008006" key="3">
    <source>
        <dbReference type="Google" id="ProtNLM"/>
    </source>
</evidence>
<evidence type="ECO:0000313" key="2">
    <source>
        <dbReference type="Proteomes" id="UP001327957"/>
    </source>
</evidence>
<reference evidence="1 2" key="1">
    <citation type="submission" date="2023-04" db="EMBL/GenBank/DDBJ databases">
        <title>Colletotrichum tabacum stain YC1 causing leaf anthracnose on Nicotiana tabacum(L.) cv.</title>
        <authorList>
            <person name="Ji Z."/>
            <person name="Wang M."/>
            <person name="Zhang J."/>
            <person name="Wang N."/>
            <person name="Zhou Z."/>
        </authorList>
    </citation>
    <scope>NUCLEOTIDE SEQUENCE [LARGE SCALE GENOMIC DNA]</scope>
    <source>
        <strain evidence="1 2">YC1</strain>
    </source>
</reference>
<dbReference type="EMBL" id="JASAOK010000033">
    <property type="protein sequence ID" value="KAK6218577.1"/>
    <property type="molecule type" value="Genomic_DNA"/>
</dbReference>
<dbReference type="Gene3D" id="3.80.10.10">
    <property type="entry name" value="Ribonuclease Inhibitor"/>
    <property type="match status" value="1"/>
</dbReference>
<dbReference type="SUPFAM" id="SSF52047">
    <property type="entry name" value="RNI-like"/>
    <property type="match status" value="1"/>
</dbReference>
<evidence type="ECO:0000313" key="1">
    <source>
        <dbReference type="EMBL" id="KAK6218577.1"/>
    </source>
</evidence>
<dbReference type="InterPro" id="IPR032675">
    <property type="entry name" value="LRR_dom_sf"/>
</dbReference>
<name>A0AAV9TEU1_9PEZI</name>
<dbReference type="Proteomes" id="UP001327957">
    <property type="component" value="Unassembled WGS sequence"/>
</dbReference>
<sequence length="501" mass="57109">MMTTFTDLPVELLDRICVWLCPHCRPFTVRITKPSIDARPTSDDWERDRLYRTTLFNLCLTSKALRRVSQPILFHRFLHHDNRHWQTPRTGLTLRLYELLRTIDERPSLAGLLRCVDINAFERNCTCCHRGSQPITPEQNGLVTRLASKTGLAFDTAELESHDLPECLIQLLLASARNLSGLNLCAPRRWTFCSLALWASRSGHQTFLPGVKRMELAIDNHESDACLRPHNDACNHPTTSCSIERLLVDAAPNLKLLSCTAGALNSLPQLPALKWLEIHVHGSWEGMLPQLMRGLPRLTHLTFFARNKHCPTPNEIQNSLAGHRDTLEYLNVVQHRWMSQGWRPSREKYVMTSLADFTALKTINLDGYMIWPDRGGMAANQMVQADLELLPEFLPECVQQLHVDLSDNYGDESFRSLSEAKTKGRFPQLGAVFWRSDGIRNLVLAAADRSWAAGDEWRAEVPLQVARWMEDQGHSLAFPDWRALRLKVHPATPRRTVIITS</sequence>
<keyword evidence="2" id="KW-1185">Reference proteome</keyword>
<proteinExistence type="predicted"/>
<organism evidence="1 2">
    <name type="scientific">Colletotrichum tabaci</name>
    <dbReference type="NCBI Taxonomy" id="1209068"/>
    <lineage>
        <taxon>Eukaryota</taxon>
        <taxon>Fungi</taxon>
        <taxon>Dikarya</taxon>
        <taxon>Ascomycota</taxon>
        <taxon>Pezizomycotina</taxon>
        <taxon>Sordariomycetes</taxon>
        <taxon>Hypocreomycetidae</taxon>
        <taxon>Glomerellales</taxon>
        <taxon>Glomerellaceae</taxon>
        <taxon>Colletotrichum</taxon>
        <taxon>Colletotrichum destructivum species complex</taxon>
    </lineage>
</organism>
<gene>
    <name evidence="1" type="ORF">QIS74_06457</name>
</gene>
<dbReference type="AlphaFoldDB" id="A0AAV9TEU1"/>
<protein>
    <recommendedName>
        <fullName evidence="3">F-box domain-containing protein</fullName>
    </recommendedName>
</protein>
<comment type="caution">
    <text evidence="1">The sequence shown here is derived from an EMBL/GenBank/DDBJ whole genome shotgun (WGS) entry which is preliminary data.</text>
</comment>